<evidence type="ECO:0000256" key="8">
    <source>
        <dbReference type="ARBA" id="ARBA00023136"/>
    </source>
</evidence>
<keyword evidence="8" id="KW-0472">Membrane</keyword>
<feature type="domain" description="ABC transporter" evidence="9">
    <location>
        <begin position="5"/>
        <end position="239"/>
    </location>
</feature>
<comment type="caution">
    <text evidence="10">The sequence shown here is derived from an EMBL/GenBank/DDBJ whole genome shotgun (WGS) entry which is preliminary data.</text>
</comment>
<evidence type="ECO:0000259" key="9">
    <source>
        <dbReference type="PROSITE" id="PS50893"/>
    </source>
</evidence>
<evidence type="ECO:0000313" key="11">
    <source>
        <dbReference type="Proteomes" id="UP000249808"/>
    </source>
</evidence>
<dbReference type="GO" id="GO:0015087">
    <property type="term" value="F:cobalt ion transmembrane transporter activity"/>
    <property type="evidence" value="ECO:0007669"/>
    <property type="project" value="UniProtKB-ARBA"/>
</dbReference>
<evidence type="ECO:0000256" key="2">
    <source>
        <dbReference type="ARBA" id="ARBA00005417"/>
    </source>
</evidence>
<dbReference type="GO" id="GO:0005524">
    <property type="term" value="F:ATP binding"/>
    <property type="evidence" value="ECO:0007669"/>
    <property type="project" value="UniProtKB-KW"/>
</dbReference>
<evidence type="ECO:0000256" key="6">
    <source>
        <dbReference type="ARBA" id="ARBA00022840"/>
    </source>
</evidence>
<keyword evidence="6" id="KW-0067">ATP-binding</keyword>
<dbReference type="RefSeq" id="WP_111716798.1">
    <property type="nucleotide sequence ID" value="NZ_JBHSSR010000016.1"/>
</dbReference>
<evidence type="ECO:0000256" key="1">
    <source>
        <dbReference type="ARBA" id="ARBA00004202"/>
    </source>
</evidence>
<dbReference type="InterPro" id="IPR003439">
    <property type="entry name" value="ABC_transporter-like_ATP-bd"/>
</dbReference>
<dbReference type="GO" id="GO:0016887">
    <property type="term" value="F:ATP hydrolysis activity"/>
    <property type="evidence" value="ECO:0007669"/>
    <property type="project" value="InterPro"/>
</dbReference>
<reference evidence="10 11" key="1">
    <citation type="journal article" date="2018" name="Front. Microbiol.">
        <title>Description and Comparative Genomics of Macrococcus caseolyticus subsp. hominis subsp. nov., Macrococcus goetzii sp. nov., Macrococcus epidermidis sp. nov., and Macrococcus bohemicus sp. nov., Novel Macrococci From Human Clinical Material With Virulence Potential and Suspected Uptake of Foreign DNA by Natural Transformation.</title>
        <authorList>
            <person name="Maslanova I."/>
            <person name="Wertheimer Z."/>
            <person name="Sedlacek I."/>
            <person name="Svec P."/>
            <person name="Indrakova A."/>
            <person name="Kovarovic V."/>
            <person name="Schumann P."/>
            <person name="Sproer C."/>
            <person name="Kralova S."/>
            <person name="Sedo O."/>
            <person name="Kristofova L."/>
            <person name="Vrbovska V."/>
            <person name="Fuzik T."/>
            <person name="Petras P."/>
            <person name="Zdrahal Z."/>
            <person name="Ruzickova V."/>
            <person name="Doskar J."/>
            <person name="Pantucek R."/>
        </authorList>
    </citation>
    <scope>NUCLEOTIDE SEQUENCE [LARGE SCALE GENOMIC DNA]</scope>
    <source>
        <strain evidence="10 11">01/688</strain>
    </source>
</reference>
<protein>
    <submittedName>
        <fullName evidence="10">Energy-coupling factor transporter ATPase</fullName>
    </submittedName>
</protein>
<organism evidence="10 11">
    <name type="scientific">Macrococcus epidermidis</name>
    <dbReference type="NCBI Taxonomy" id="1902580"/>
    <lineage>
        <taxon>Bacteria</taxon>
        <taxon>Bacillati</taxon>
        <taxon>Bacillota</taxon>
        <taxon>Bacilli</taxon>
        <taxon>Bacillales</taxon>
        <taxon>Staphylococcaceae</taxon>
        <taxon>Macrococcus</taxon>
    </lineage>
</organism>
<dbReference type="Pfam" id="PF00005">
    <property type="entry name" value="ABC_tran"/>
    <property type="match status" value="1"/>
</dbReference>
<comment type="subcellular location">
    <subcellularLocation>
        <location evidence="1">Cell membrane</location>
        <topology evidence="1">Peripheral membrane protein</topology>
    </subcellularLocation>
</comment>
<dbReference type="SUPFAM" id="SSF52540">
    <property type="entry name" value="P-loop containing nucleoside triphosphate hydrolases"/>
    <property type="match status" value="1"/>
</dbReference>
<dbReference type="InterPro" id="IPR003593">
    <property type="entry name" value="AAA+_ATPase"/>
</dbReference>
<keyword evidence="5" id="KW-0547">Nucleotide-binding</keyword>
<gene>
    <name evidence="10" type="ORF">BHU61_10680</name>
</gene>
<dbReference type="PROSITE" id="PS50893">
    <property type="entry name" value="ABC_TRANSPORTER_2"/>
    <property type="match status" value="1"/>
</dbReference>
<dbReference type="FunFam" id="3.40.50.300:FF:000224">
    <property type="entry name" value="Energy-coupling factor transporter ATP-binding protein EcfA"/>
    <property type="match status" value="1"/>
</dbReference>
<dbReference type="InterPro" id="IPR030947">
    <property type="entry name" value="EcfA_1"/>
</dbReference>
<evidence type="ECO:0000256" key="5">
    <source>
        <dbReference type="ARBA" id="ARBA00022741"/>
    </source>
</evidence>
<keyword evidence="11" id="KW-1185">Reference proteome</keyword>
<dbReference type="Gene3D" id="3.40.50.300">
    <property type="entry name" value="P-loop containing nucleotide triphosphate hydrolases"/>
    <property type="match status" value="1"/>
</dbReference>
<dbReference type="SMART" id="SM00382">
    <property type="entry name" value="AAA"/>
    <property type="match status" value="1"/>
</dbReference>
<dbReference type="GO" id="GO:0043190">
    <property type="term" value="C:ATP-binding cassette (ABC) transporter complex"/>
    <property type="evidence" value="ECO:0007669"/>
    <property type="project" value="TreeGrafter"/>
</dbReference>
<dbReference type="AlphaFoldDB" id="A0A327ZR25"/>
<sequence length="266" mass="29894">MEPIITINNLSYTYDGQSIPAIDDLSLTINKGEWISIVGHNGSGKSTLLKLIGGIELIQKGDITINKIKLREDTIQSVHEQLGIVFQNPDNQFVGATVEDDIAFGLENYGVPHDEMHVRVNQALEAVEMSHMRRHEPHHLSGGQKQRVAIASVLALQPEIIILDEATSMLDPEGRTEILRIIKRVQQTHRLTIIHITHHLEETLDSDRIFVMNKGSVVLSGTPETIYKSADELISIGLDLPFEMKVNRLLFNQDEFITTEELLKKL</sequence>
<dbReference type="InterPro" id="IPR027417">
    <property type="entry name" value="P-loop_NTPase"/>
</dbReference>
<dbReference type="EMBL" id="PZJH01000006">
    <property type="protein sequence ID" value="RAK44004.1"/>
    <property type="molecule type" value="Genomic_DNA"/>
</dbReference>
<accession>A0A327ZR25</accession>
<dbReference type="NCBIfam" id="NF010167">
    <property type="entry name" value="PRK13648.1"/>
    <property type="match status" value="1"/>
</dbReference>
<dbReference type="PROSITE" id="PS00211">
    <property type="entry name" value="ABC_TRANSPORTER_1"/>
    <property type="match status" value="1"/>
</dbReference>
<dbReference type="GO" id="GO:0042626">
    <property type="term" value="F:ATPase-coupled transmembrane transporter activity"/>
    <property type="evidence" value="ECO:0007669"/>
    <property type="project" value="TreeGrafter"/>
</dbReference>
<evidence type="ECO:0000256" key="7">
    <source>
        <dbReference type="ARBA" id="ARBA00022967"/>
    </source>
</evidence>
<evidence type="ECO:0000313" key="10">
    <source>
        <dbReference type="EMBL" id="RAK44004.1"/>
    </source>
</evidence>
<keyword evidence="3" id="KW-0813">Transport</keyword>
<comment type="similarity">
    <text evidence="2">Belongs to the ABC transporter superfamily.</text>
</comment>
<dbReference type="PANTHER" id="PTHR43553:SF24">
    <property type="entry name" value="ENERGY-COUPLING FACTOR TRANSPORTER ATP-BINDING PROTEIN ECFA1"/>
    <property type="match status" value="1"/>
</dbReference>
<evidence type="ECO:0000256" key="3">
    <source>
        <dbReference type="ARBA" id="ARBA00022448"/>
    </source>
</evidence>
<dbReference type="PANTHER" id="PTHR43553">
    <property type="entry name" value="HEAVY METAL TRANSPORTER"/>
    <property type="match status" value="1"/>
</dbReference>
<dbReference type="CDD" id="cd03225">
    <property type="entry name" value="ABC_cobalt_CbiO_domain1"/>
    <property type="match status" value="1"/>
</dbReference>
<keyword evidence="7" id="KW-1278">Translocase</keyword>
<dbReference type="InterPro" id="IPR015856">
    <property type="entry name" value="ABC_transpr_CbiO/EcfA_su"/>
</dbReference>
<dbReference type="NCBIfam" id="TIGR04520">
    <property type="entry name" value="ECF_ATPase_1"/>
    <property type="match status" value="1"/>
</dbReference>
<proteinExistence type="inferred from homology"/>
<dbReference type="InterPro" id="IPR017871">
    <property type="entry name" value="ABC_transporter-like_CS"/>
</dbReference>
<keyword evidence="4" id="KW-1003">Cell membrane</keyword>
<dbReference type="Proteomes" id="UP000249808">
    <property type="component" value="Unassembled WGS sequence"/>
</dbReference>
<name>A0A327ZR25_9STAP</name>
<evidence type="ECO:0000256" key="4">
    <source>
        <dbReference type="ARBA" id="ARBA00022475"/>
    </source>
</evidence>
<dbReference type="InterPro" id="IPR050095">
    <property type="entry name" value="ECF_ABC_transporter_ATP-bd"/>
</dbReference>